<dbReference type="InterPro" id="IPR006664">
    <property type="entry name" value="OMP_bac"/>
</dbReference>
<proteinExistence type="predicted"/>
<keyword evidence="3" id="KW-0998">Cell outer membrane</keyword>
<name>A0A106E5I3_9BURK</name>
<dbReference type="EMBL" id="LPEQ01000040">
    <property type="protein sequence ID" value="KVV52644.1"/>
    <property type="molecule type" value="Genomic_DNA"/>
</dbReference>
<evidence type="ECO:0000313" key="7">
    <source>
        <dbReference type="Proteomes" id="UP000062317"/>
    </source>
</evidence>
<evidence type="ECO:0000256" key="2">
    <source>
        <dbReference type="ARBA" id="ARBA00023136"/>
    </source>
</evidence>
<keyword evidence="2 4" id="KW-0472">Membrane</keyword>
<dbReference type="CDD" id="cd07185">
    <property type="entry name" value="OmpA_C-like"/>
    <property type="match status" value="1"/>
</dbReference>
<dbReference type="AlphaFoldDB" id="A0A106E5I3"/>
<dbReference type="GO" id="GO:0009279">
    <property type="term" value="C:cell outer membrane"/>
    <property type="evidence" value="ECO:0007669"/>
    <property type="project" value="UniProtKB-SubCell"/>
</dbReference>
<dbReference type="Gene3D" id="3.30.1330.60">
    <property type="entry name" value="OmpA-like domain"/>
    <property type="match status" value="1"/>
</dbReference>
<keyword evidence="7" id="KW-1185">Reference proteome</keyword>
<comment type="caution">
    <text evidence="6">The sequence shown here is derived from an EMBL/GenBank/DDBJ whole genome shotgun (WGS) entry which is preliminary data.</text>
</comment>
<dbReference type="PROSITE" id="PS51123">
    <property type="entry name" value="OMPA_2"/>
    <property type="match status" value="1"/>
</dbReference>
<evidence type="ECO:0000313" key="6">
    <source>
        <dbReference type="EMBL" id="KVV52644.1"/>
    </source>
</evidence>
<gene>
    <name evidence="6" type="ORF">WT27_28885</name>
</gene>
<organism evidence="6 7">
    <name type="scientific">Burkholderia territorii</name>
    <dbReference type="NCBI Taxonomy" id="1503055"/>
    <lineage>
        <taxon>Bacteria</taxon>
        <taxon>Pseudomonadati</taxon>
        <taxon>Pseudomonadota</taxon>
        <taxon>Betaproteobacteria</taxon>
        <taxon>Burkholderiales</taxon>
        <taxon>Burkholderiaceae</taxon>
        <taxon>Burkholderia</taxon>
        <taxon>Burkholderia cepacia complex</taxon>
    </lineage>
</organism>
<comment type="subcellular location">
    <subcellularLocation>
        <location evidence="1">Cell outer membrane</location>
    </subcellularLocation>
</comment>
<dbReference type="Proteomes" id="UP000062317">
    <property type="component" value="Unassembled WGS sequence"/>
</dbReference>
<dbReference type="SUPFAM" id="SSF103088">
    <property type="entry name" value="OmpA-like"/>
    <property type="match status" value="1"/>
</dbReference>
<dbReference type="InterPro" id="IPR050330">
    <property type="entry name" value="Bact_OuterMem_StrucFunc"/>
</dbReference>
<evidence type="ECO:0000256" key="4">
    <source>
        <dbReference type="PROSITE-ProRule" id="PRU00473"/>
    </source>
</evidence>
<dbReference type="PANTHER" id="PTHR30329">
    <property type="entry name" value="STATOR ELEMENT OF FLAGELLAR MOTOR COMPLEX"/>
    <property type="match status" value="1"/>
</dbReference>
<evidence type="ECO:0000256" key="3">
    <source>
        <dbReference type="ARBA" id="ARBA00023237"/>
    </source>
</evidence>
<reference evidence="6 7" key="1">
    <citation type="submission" date="2015-11" db="EMBL/GenBank/DDBJ databases">
        <title>Expanding the genomic diversity of Burkholderia species for the development of highly accurate diagnostics.</title>
        <authorList>
            <person name="Sahl J."/>
            <person name="Keim P."/>
            <person name="Wagner D."/>
        </authorList>
    </citation>
    <scope>NUCLEOTIDE SEQUENCE [LARGE SCALE GENOMIC DNA]</scope>
    <source>
        <strain evidence="6 7">MSMB1301WGS</strain>
    </source>
</reference>
<evidence type="ECO:0000259" key="5">
    <source>
        <dbReference type="PROSITE" id="PS51123"/>
    </source>
</evidence>
<dbReference type="PANTHER" id="PTHR30329:SF21">
    <property type="entry name" value="LIPOPROTEIN YIAD-RELATED"/>
    <property type="match status" value="1"/>
</dbReference>
<dbReference type="InterPro" id="IPR006665">
    <property type="entry name" value="OmpA-like"/>
</dbReference>
<sequence>MRWLTGSLLAATVLSGCGWPLGPTDAGLTYNTYAMKLPNGESAYRVMCYGAFQGPGVCQQQAQAACQGQQVRPINAASLGGVVNPRELWFQCGVPPVAAEPAPQMSPVPTPPPPPKVMSLSGDANFDTAKATLTPQARERLDQLIGQAKGTTFKTVMARGYTDSVGSDRYNQALSQRRAQSVIAYLKMRGLSATEFVAQGYGKSDPVASNATAAGRAKNRRVELTLN</sequence>
<dbReference type="PRINTS" id="PR01023">
    <property type="entry name" value="NAFLGMOTY"/>
</dbReference>
<dbReference type="Pfam" id="PF00691">
    <property type="entry name" value="OmpA"/>
    <property type="match status" value="1"/>
</dbReference>
<feature type="domain" description="OmpA-like" evidence="5">
    <location>
        <begin position="113"/>
        <end position="227"/>
    </location>
</feature>
<dbReference type="InterPro" id="IPR036737">
    <property type="entry name" value="OmpA-like_sf"/>
</dbReference>
<dbReference type="PRINTS" id="PR01021">
    <property type="entry name" value="OMPADOMAIN"/>
</dbReference>
<accession>A0A106E5I3</accession>
<protein>
    <recommendedName>
        <fullName evidence="5">OmpA-like domain-containing protein</fullName>
    </recommendedName>
</protein>
<evidence type="ECO:0000256" key="1">
    <source>
        <dbReference type="ARBA" id="ARBA00004442"/>
    </source>
</evidence>
<dbReference type="PROSITE" id="PS51257">
    <property type="entry name" value="PROKAR_LIPOPROTEIN"/>
    <property type="match status" value="1"/>
</dbReference>